<keyword evidence="1" id="KW-0812">Transmembrane</keyword>
<organism evidence="2 3">
    <name type="scientific">Triticum urartu</name>
    <name type="common">Red wild einkorn</name>
    <name type="synonym">Crithodium urartu</name>
    <dbReference type="NCBI Taxonomy" id="4572"/>
    <lineage>
        <taxon>Eukaryota</taxon>
        <taxon>Viridiplantae</taxon>
        <taxon>Streptophyta</taxon>
        <taxon>Embryophyta</taxon>
        <taxon>Tracheophyta</taxon>
        <taxon>Spermatophyta</taxon>
        <taxon>Magnoliopsida</taxon>
        <taxon>Liliopsida</taxon>
        <taxon>Poales</taxon>
        <taxon>Poaceae</taxon>
        <taxon>BOP clade</taxon>
        <taxon>Pooideae</taxon>
        <taxon>Triticodae</taxon>
        <taxon>Triticeae</taxon>
        <taxon>Triticinae</taxon>
        <taxon>Triticum</taxon>
    </lineage>
</organism>
<reference evidence="2" key="2">
    <citation type="submission" date="2018-03" db="EMBL/GenBank/DDBJ databases">
        <title>The Triticum urartu genome reveals the dynamic nature of wheat genome evolution.</title>
        <authorList>
            <person name="Ling H."/>
            <person name="Ma B."/>
            <person name="Shi X."/>
            <person name="Liu H."/>
            <person name="Dong L."/>
            <person name="Sun H."/>
            <person name="Cao Y."/>
            <person name="Gao Q."/>
            <person name="Zheng S."/>
            <person name="Li Y."/>
            <person name="Yu Y."/>
            <person name="Du H."/>
            <person name="Qi M."/>
            <person name="Li Y."/>
            <person name="Yu H."/>
            <person name="Cui Y."/>
            <person name="Wang N."/>
            <person name="Chen C."/>
            <person name="Wu H."/>
            <person name="Zhao Y."/>
            <person name="Zhang J."/>
            <person name="Li Y."/>
            <person name="Zhou W."/>
            <person name="Zhang B."/>
            <person name="Hu W."/>
            <person name="Eijk M."/>
            <person name="Tang J."/>
            <person name="Witsenboer H."/>
            <person name="Zhao S."/>
            <person name="Li Z."/>
            <person name="Zhang A."/>
            <person name="Wang D."/>
            <person name="Liang C."/>
        </authorList>
    </citation>
    <scope>NUCLEOTIDE SEQUENCE [LARGE SCALE GENOMIC DNA]</scope>
    <source>
        <strain evidence="2">cv. G1812</strain>
    </source>
</reference>
<reference evidence="2" key="3">
    <citation type="submission" date="2022-06" db="UniProtKB">
        <authorList>
            <consortium name="EnsemblPlants"/>
        </authorList>
    </citation>
    <scope>IDENTIFICATION</scope>
</reference>
<sequence length="75" mass="8670">MQQLAFPQASENVETPSEIVAQRWRRGTSNLDDFSYVILGIMLVNFSCDMTLLMWFYVKTNCLLHSFTAMCAIRD</sequence>
<keyword evidence="1" id="KW-1133">Transmembrane helix</keyword>
<proteinExistence type="predicted"/>
<name>A0A8R7UCZ2_TRIUA</name>
<evidence type="ECO:0000313" key="2">
    <source>
        <dbReference type="EnsemblPlants" id="TuG1812G0500001119.01.T02.cds339555"/>
    </source>
</evidence>
<protein>
    <submittedName>
        <fullName evidence="2">Uncharacterized protein</fullName>
    </submittedName>
</protein>
<keyword evidence="3" id="KW-1185">Reference proteome</keyword>
<dbReference type="Gramene" id="TuG1812G0500001119.01.T02">
    <property type="protein sequence ID" value="TuG1812G0500001119.01.T02.cds339555"/>
    <property type="gene ID" value="TuG1812G0500001119.01"/>
</dbReference>
<evidence type="ECO:0000313" key="3">
    <source>
        <dbReference type="Proteomes" id="UP000015106"/>
    </source>
</evidence>
<dbReference type="Proteomes" id="UP000015106">
    <property type="component" value="Chromosome 5"/>
</dbReference>
<evidence type="ECO:0000256" key="1">
    <source>
        <dbReference type="SAM" id="Phobius"/>
    </source>
</evidence>
<dbReference type="AlphaFoldDB" id="A0A8R7UCZ2"/>
<reference evidence="3" key="1">
    <citation type="journal article" date="2013" name="Nature">
        <title>Draft genome of the wheat A-genome progenitor Triticum urartu.</title>
        <authorList>
            <person name="Ling H.Q."/>
            <person name="Zhao S."/>
            <person name="Liu D."/>
            <person name="Wang J."/>
            <person name="Sun H."/>
            <person name="Zhang C."/>
            <person name="Fan H."/>
            <person name="Li D."/>
            <person name="Dong L."/>
            <person name="Tao Y."/>
            <person name="Gao C."/>
            <person name="Wu H."/>
            <person name="Li Y."/>
            <person name="Cui Y."/>
            <person name="Guo X."/>
            <person name="Zheng S."/>
            <person name="Wang B."/>
            <person name="Yu K."/>
            <person name="Liang Q."/>
            <person name="Yang W."/>
            <person name="Lou X."/>
            <person name="Chen J."/>
            <person name="Feng M."/>
            <person name="Jian J."/>
            <person name="Zhang X."/>
            <person name="Luo G."/>
            <person name="Jiang Y."/>
            <person name="Liu J."/>
            <person name="Wang Z."/>
            <person name="Sha Y."/>
            <person name="Zhang B."/>
            <person name="Wu H."/>
            <person name="Tang D."/>
            <person name="Shen Q."/>
            <person name="Xue P."/>
            <person name="Zou S."/>
            <person name="Wang X."/>
            <person name="Liu X."/>
            <person name="Wang F."/>
            <person name="Yang Y."/>
            <person name="An X."/>
            <person name="Dong Z."/>
            <person name="Zhang K."/>
            <person name="Zhang X."/>
            <person name="Luo M.C."/>
            <person name="Dvorak J."/>
            <person name="Tong Y."/>
            <person name="Wang J."/>
            <person name="Yang H."/>
            <person name="Li Z."/>
            <person name="Wang D."/>
            <person name="Zhang A."/>
            <person name="Wang J."/>
        </authorList>
    </citation>
    <scope>NUCLEOTIDE SEQUENCE</scope>
    <source>
        <strain evidence="3">cv. G1812</strain>
    </source>
</reference>
<keyword evidence="1" id="KW-0472">Membrane</keyword>
<dbReference type="EnsemblPlants" id="TuG1812G0500001119.01.T02">
    <property type="protein sequence ID" value="TuG1812G0500001119.01.T02.cds339555"/>
    <property type="gene ID" value="TuG1812G0500001119.01"/>
</dbReference>
<accession>A0A8R7UCZ2</accession>
<feature type="transmembrane region" description="Helical" evidence="1">
    <location>
        <begin position="34"/>
        <end position="58"/>
    </location>
</feature>